<protein>
    <submittedName>
        <fullName evidence="2">Uncharacterized protein</fullName>
    </submittedName>
</protein>
<dbReference type="eggNOG" id="COG2077">
    <property type="taxonomic scope" value="Bacteria"/>
</dbReference>
<keyword evidence="1" id="KW-0676">Redox-active center</keyword>
<dbReference type="InterPro" id="IPR050455">
    <property type="entry name" value="Tpx_Peroxidase_subfamily"/>
</dbReference>
<dbReference type="PANTHER" id="PTHR43110">
    <property type="entry name" value="THIOL PEROXIDASE"/>
    <property type="match status" value="1"/>
</dbReference>
<dbReference type="OrthoDB" id="5339451at2"/>
<reference evidence="2 3" key="1">
    <citation type="journal article" date="2010" name="Stand. Genomic Sci.">
        <title>Complete genome sequence of Arcobacter nitrofigilis type strain (CI).</title>
        <authorList>
            <person name="Pati A."/>
            <person name="Gronow S."/>
            <person name="Lapidus A."/>
            <person name="Copeland A."/>
            <person name="Glavina Del Rio T."/>
            <person name="Nolan M."/>
            <person name="Lucas S."/>
            <person name="Tice H."/>
            <person name="Cheng J.F."/>
            <person name="Han C."/>
            <person name="Chertkov O."/>
            <person name="Bruce D."/>
            <person name="Tapia R."/>
            <person name="Goodwin L."/>
            <person name="Pitluck S."/>
            <person name="Liolios K."/>
            <person name="Ivanova N."/>
            <person name="Mavromatis K."/>
            <person name="Chen A."/>
            <person name="Palaniappan K."/>
            <person name="Land M."/>
            <person name="Hauser L."/>
            <person name="Chang Y.J."/>
            <person name="Jeffries C.D."/>
            <person name="Detter J.C."/>
            <person name="Rohde M."/>
            <person name="Goker M."/>
            <person name="Bristow J."/>
            <person name="Eisen J.A."/>
            <person name="Markowitz V."/>
            <person name="Hugenholtz P."/>
            <person name="Klenk H.P."/>
            <person name="Kyrpides N.C."/>
        </authorList>
    </citation>
    <scope>NUCLEOTIDE SEQUENCE [LARGE SCALE GENOMIC DNA]</scope>
    <source>
        <strain evidence="3">ATCC 33309 / DSM 7299 / CCUG 15893 / LMG 7604 / NCTC 12251 / CI</strain>
    </source>
</reference>
<gene>
    <name evidence="2" type="ordered locus">Arnit_0066</name>
</gene>
<dbReference type="EMBL" id="CP001999">
    <property type="protein sequence ID" value="ADG91736.1"/>
    <property type="molecule type" value="Genomic_DNA"/>
</dbReference>
<name>D5V3M5_ARCNC</name>
<dbReference type="Gene3D" id="3.40.30.10">
    <property type="entry name" value="Glutaredoxin"/>
    <property type="match status" value="1"/>
</dbReference>
<organism evidence="2 3">
    <name type="scientific">Arcobacter nitrofigilis (strain ATCC 33309 / DSM 7299 / CCUG 15893 / LMG 7604 / NCTC 12251 / CI)</name>
    <name type="common">Campylobacter nitrofigilis</name>
    <dbReference type="NCBI Taxonomy" id="572480"/>
    <lineage>
        <taxon>Bacteria</taxon>
        <taxon>Pseudomonadati</taxon>
        <taxon>Campylobacterota</taxon>
        <taxon>Epsilonproteobacteria</taxon>
        <taxon>Campylobacterales</taxon>
        <taxon>Arcobacteraceae</taxon>
        <taxon>Arcobacter</taxon>
    </lineage>
</organism>
<dbReference type="PANTHER" id="PTHR43110:SF1">
    <property type="entry name" value="THIOL PEROXIDASE"/>
    <property type="match status" value="1"/>
</dbReference>
<dbReference type="InterPro" id="IPR036249">
    <property type="entry name" value="Thioredoxin-like_sf"/>
</dbReference>
<dbReference type="AlphaFoldDB" id="D5V3M5"/>
<dbReference type="SUPFAM" id="SSF52833">
    <property type="entry name" value="Thioredoxin-like"/>
    <property type="match status" value="1"/>
</dbReference>
<dbReference type="RefSeq" id="WP_013133881.1">
    <property type="nucleotide sequence ID" value="NC_014166.1"/>
</dbReference>
<dbReference type="Proteomes" id="UP000000939">
    <property type="component" value="Chromosome"/>
</dbReference>
<dbReference type="KEGG" id="ant:Arnit_0066"/>
<evidence type="ECO:0000313" key="3">
    <source>
        <dbReference type="Proteomes" id="UP000000939"/>
    </source>
</evidence>
<accession>D5V3M5</accession>
<evidence type="ECO:0000256" key="1">
    <source>
        <dbReference type="ARBA" id="ARBA00023284"/>
    </source>
</evidence>
<sequence length="173" mass="19807">MEVKYKKEFYILKQKERKIDSEAPAVRVEMLDGESKVIGMMAPKIQVMLSSPNIKDYNNGLHDILKKFESKILVYMITNSTISDIKKVASVFGLEESTLSNDFNKFSLKFGINLNESLIAKSVFIIDKEGVIKYKEIPSNAEHKLDLDEFETALEEVINFKVKGHTHENWMGV</sequence>
<dbReference type="STRING" id="572480.Arnit_0066"/>
<dbReference type="HOGENOM" id="CLU_1609929_0_0_7"/>
<proteinExistence type="predicted"/>
<evidence type="ECO:0000313" key="2">
    <source>
        <dbReference type="EMBL" id="ADG91736.1"/>
    </source>
</evidence>
<keyword evidence="3" id="KW-1185">Reference proteome</keyword>